<dbReference type="Gene3D" id="2.130.10.10">
    <property type="entry name" value="YVTN repeat-like/Quinoprotein amine dehydrogenase"/>
    <property type="match status" value="1"/>
</dbReference>
<reference evidence="5" key="1">
    <citation type="submission" date="2007-03" db="EMBL/GenBank/DDBJ databases">
        <title>Annotation of Culex pipiens quinquefasciatus.</title>
        <authorList>
            <consortium name="The Broad Institute Genome Sequencing Platform"/>
            <person name="Atkinson P.W."/>
            <person name="Hemingway J."/>
            <person name="Christensen B.M."/>
            <person name="Higgs S."/>
            <person name="Kodira C."/>
            <person name="Hannick L."/>
            <person name="Megy K."/>
            <person name="O'Leary S."/>
            <person name="Pearson M."/>
            <person name="Haas B.J."/>
            <person name="Mauceli E."/>
            <person name="Wortman J.R."/>
            <person name="Lee N.H."/>
            <person name="Guigo R."/>
            <person name="Stanke M."/>
            <person name="Alvarado L."/>
            <person name="Amedeo P."/>
            <person name="Antoine C.H."/>
            <person name="Arensburger P."/>
            <person name="Bidwell S.L."/>
            <person name="Crawford M."/>
            <person name="Camaro F."/>
            <person name="Devon K."/>
            <person name="Engels R."/>
            <person name="Hammond M."/>
            <person name="Howarth C."/>
            <person name="Koehrsen M."/>
            <person name="Lawson D."/>
            <person name="Montgomery P."/>
            <person name="Nene V."/>
            <person name="Nusbaum C."/>
            <person name="Puiu D."/>
            <person name="Romero-Severson J."/>
            <person name="Severson D.W."/>
            <person name="Shumway M."/>
            <person name="Sisk P."/>
            <person name="Stolte C."/>
            <person name="Zeng Q."/>
            <person name="Eisenstadt E."/>
            <person name="Fraser-Liggett C."/>
            <person name="Strausberg R."/>
            <person name="Galagan J."/>
            <person name="Birren B."/>
            <person name="Collins F.H."/>
        </authorList>
    </citation>
    <scope>NUCLEOTIDE SEQUENCE [LARGE SCALE GENOMIC DNA]</scope>
    <source>
        <strain evidence="5">JHB</strain>
    </source>
</reference>
<sequence length="1187" mass="134142">MFAALPVDVSEKEEFERREKVPPIFVKTSYSVPKWLTGFIKSGALLSIRLCADGLKILLPTRKDYNYVRDFLNNTKIEYYSHDDPESLLPARMVIDIIRASELLARTSHIILPDKPSVPHRLEAVVRGDPNPSKIVQAVLVLNFKHFRQTTVVAGGHVCWVKNENEVDGALQQQYTEVNLNLRKKTLKNPMPEELRRVCSGLHKKIANDRVLLHFVSRGLPEPSDVGRFATGRRARTVSVEDIHRWVGSKVLLVLDFSRAGLMIETLGDGRKLRDDTIIMAACRKDEELKACPNGPADLFTSCLTTPLKMALRYHLIKSGPMLGMSDERLVDVPGRLSQRPTMKGELNWILTAILDAIAWDSFDSETFGRFYRQDAVMASLFRNFLLADRVMPLFGAHPMTFPALKTCAYHHIWQHWDYVLDMAFTQRQDQLQFGSPAQPFPFFEQQMKAFEVWLSGGVVSHPQQLPIILQTLLSPSYRMRALDLLAKFTADVPNAVDMFLQLDMFPYLVKIIKTGFKRFASPLLKICTNVLAVDLGCRELLQIDRTWPHFQKTFDTSDLKMIASDEDRTNALFILARLLQGHPEAQRIAREQGFVKVCMNLLLAAPKIRQWSLLCLGCFWDDNVEGKMHADSAQAHELVLKALDDDVAEVRAAAVWAMSTFVTADFDWSIRMTWKIAAEINSTVRKLYLVAIQQVMLHKLAEIRKLFENQAMQVSSPILRFLNILRKDPNPFIVKMAQAVVDFAKSEPQPEHLPLSSYSSYFLEQSVPKFNERTNRVLAEARLDDTKRGNTWNGRSKSKQFSLQKDSSMKFRHPPQHLALNPCEDSLVLATGSLLLWKSLNSNNELTWHVENVSTNTTVTSLQFITTSHETPILAGYSDGTVRLWHTTRHTSPLVSFRARDEPFPTNLHLGWQRHAERIVAAGEHTQLWDIRAERKIADLPSGCDLPVTSVTCSTTDSSFALGYRDGHSRIFDVRLPEVCISVIPAHRAGQAAVASSIRGEDSSLAVCLEGGTFCRIDRRYPERPLTSWQVDRESSLAAIHPTAPLVGFGGARGVCLYNVDGEVQSKLKMGHAATAMAFHQDQIQLVVGGGDGKVSLYSNRKNTLCTFFQQSLLYIWRSTIIDVRNYRCMDIDSNNYLVGGGKTTPTPVRSQQDEAATQYARELEAALRTRSYSVTHYILISTFRT</sequence>
<proteinExistence type="inferred from homology"/>
<dbReference type="SMART" id="SM00320">
    <property type="entry name" value="WD40"/>
    <property type="match status" value="3"/>
</dbReference>
<dbReference type="GO" id="GO:0030674">
    <property type="term" value="F:protein-macromolecule adaptor activity"/>
    <property type="evidence" value="ECO:0007669"/>
    <property type="project" value="TreeGrafter"/>
</dbReference>
<evidence type="ECO:0000256" key="3">
    <source>
        <dbReference type="ARBA" id="ARBA00022737"/>
    </source>
</evidence>
<dbReference type="HOGENOM" id="CLU_272281_0_0_1"/>
<evidence type="ECO:0000256" key="1">
    <source>
        <dbReference type="ARBA" id="ARBA00009257"/>
    </source>
</evidence>
<dbReference type="GO" id="GO:0071230">
    <property type="term" value="P:cellular response to amino acid stimulus"/>
    <property type="evidence" value="ECO:0007669"/>
    <property type="project" value="TreeGrafter"/>
</dbReference>
<dbReference type="GO" id="GO:0030307">
    <property type="term" value="P:positive regulation of cell growth"/>
    <property type="evidence" value="ECO:0007669"/>
    <property type="project" value="TreeGrafter"/>
</dbReference>
<dbReference type="OrthoDB" id="10262360at2759"/>
<reference evidence="6" key="2">
    <citation type="submission" date="2020-05" db="UniProtKB">
        <authorList>
            <consortium name="EnsemblMetazoa"/>
        </authorList>
    </citation>
    <scope>IDENTIFICATION</scope>
    <source>
        <strain evidence="6">JHB</strain>
    </source>
</reference>
<dbReference type="Pfam" id="PF00400">
    <property type="entry name" value="WD40"/>
    <property type="match status" value="1"/>
</dbReference>
<dbReference type="InParanoid" id="B0WR30"/>
<dbReference type="PANTHER" id="PTHR12848:SF16">
    <property type="entry name" value="REGULATORY-ASSOCIATED PROTEIN OF MTOR"/>
    <property type="match status" value="1"/>
</dbReference>
<organism>
    <name type="scientific">Culex quinquefasciatus</name>
    <name type="common">Southern house mosquito</name>
    <name type="synonym">Culex pungens</name>
    <dbReference type="NCBI Taxonomy" id="7176"/>
    <lineage>
        <taxon>Eukaryota</taxon>
        <taxon>Metazoa</taxon>
        <taxon>Ecdysozoa</taxon>
        <taxon>Arthropoda</taxon>
        <taxon>Hexapoda</taxon>
        <taxon>Insecta</taxon>
        <taxon>Pterygota</taxon>
        <taxon>Neoptera</taxon>
        <taxon>Endopterygota</taxon>
        <taxon>Diptera</taxon>
        <taxon>Nematocera</taxon>
        <taxon>Culicoidea</taxon>
        <taxon>Culicidae</taxon>
        <taxon>Culicinae</taxon>
        <taxon>Culicini</taxon>
        <taxon>Culex</taxon>
        <taxon>Culex</taxon>
    </lineage>
</organism>
<feature type="domain" description="Raptor N-terminal CASPase-like" evidence="4">
    <location>
        <begin position="132"/>
        <end position="268"/>
    </location>
</feature>
<dbReference type="VEuPathDB" id="VectorBase:CPIJ009254"/>
<dbReference type="Pfam" id="PF14538">
    <property type="entry name" value="Raptor_N"/>
    <property type="match status" value="1"/>
</dbReference>
<dbReference type="GO" id="GO:0005737">
    <property type="term" value="C:cytoplasm"/>
    <property type="evidence" value="ECO:0007669"/>
    <property type="project" value="TreeGrafter"/>
</dbReference>
<keyword evidence="7" id="KW-1185">Reference proteome</keyword>
<dbReference type="InterPro" id="IPR011989">
    <property type="entry name" value="ARM-like"/>
</dbReference>
<dbReference type="SMART" id="SM01302">
    <property type="entry name" value="Raptor_N"/>
    <property type="match status" value="1"/>
</dbReference>
<dbReference type="Proteomes" id="UP000002320">
    <property type="component" value="Unassembled WGS sequence"/>
</dbReference>
<dbReference type="InterPro" id="IPR015943">
    <property type="entry name" value="WD40/YVTN_repeat-like_dom_sf"/>
</dbReference>
<dbReference type="SUPFAM" id="SSF50978">
    <property type="entry name" value="WD40 repeat-like"/>
    <property type="match status" value="1"/>
</dbReference>
<dbReference type="EMBL" id="DS232049">
    <property type="protein sequence ID" value="EDS33128.1"/>
    <property type="molecule type" value="Genomic_DNA"/>
</dbReference>
<dbReference type="GO" id="GO:0009267">
    <property type="term" value="P:cellular response to starvation"/>
    <property type="evidence" value="ECO:0007669"/>
    <property type="project" value="TreeGrafter"/>
</dbReference>
<dbReference type="InterPro" id="IPR029347">
    <property type="entry name" value="Raptor_N"/>
</dbReference>
<dbReference type="GO" id="GO:0031929">
    <property type="term" value="P:TOR signaling"/>
    <property type="evidence" value="ECO:0007669"/>
    <property type="project" value="InterPro"/>
</dbReference>
<dbReference type="AlphaFoldDB" id="B0WR30"/>
<dbReference type="InterPro" id="IPR036322">
    <property type="entry name" value="WD40_repeat_dom_sf"/>
</dbReference>
<dbReference type="InterPro" id="IPR004083">
    <property type="entry name" value="Raptor"/>
</dbReference>
<evidence type="ECO:0000313" key="7">
    <source>
        <dbReference type="Proteomes" id="UP000002320"/>
    </source>
</evidence>
<dbReference type="eggNOG" id="KOG1517">
    <property type="taxonomic scope" value="Eukaryota"/>
</dbReference>
<dbReference type="PRINTS" id="PR01547">
    <property type="entry name" value="YEAST176DUF"/>
</dbReference>
<evidence type="ECO:0000313" key="6">
    <source>
        <dbReference type="EnsemblMetazoa" id="CPIJ009254-PA"/>
    </source>
</evidence>
<dbReference type="Gene3D" id="1.25.10.10">
    <property type="entry name" value="Leucine-rich Repeat Variant"/>
    <property type="match status" value="1"/>
</dbReference>
<comment type="similarity">
    <text evidence="1">Belongs to the WD repeat RAPTOR family.</text>
</comment>
<evidence type="ECO:0000256" key="2">
    <source>
        <dbReference type="ARBA" id="ARBA00022574"/>
    </source>
</evidence>
<name>B0WR30_CULQU</name>
<dbReference type="SUPFAM" id="SSF48371">
    <property type="entry name" value="ARM repeat"/>
    <property type="match status" value="1"/>
</dbReference>
<dbReference type="InterPro" id="IPR001680">
    <property type="entry name" value="WD40_rpt"/>
</dbReference>
<evidence type="ECO:0000313" key="5">
    <source>
        <dbReference type="EMBL" id="EDS33128.1"/>
    </source>
</evidence>
<dbReference type="VEuPathDB" id="VectorBase:CQUJHB006233"/>
<gene>
    <name evidence="6" type="primary">6041991</name>
    <name evidence="5" type="ORF">CpipJ_CPIJ009254</name>
</gene>
<dbReference type="EnsemblMetazoa" id="CPIJ009254-RA">
    <property type="protein sequence ID" value="CPIJ009254-PA"/>
    <property type="gene ID" value="CPIJ009254"/>
</dbReference>
<keyword evidence="3" id="KW-0677">Repeat</keyword>
<dbReference type="GO" id="GO:0010506">
    <property type="term" value="P:regulation of autophagy"/>
    <property type="evidence" value="ECO:0007669"/>
    <property type="project" value="TreeGrafter"/>
</dbReference>
<accession>B0WR30</accession>
<dbReference type="KEGG" id="cqu:CpipJ_CPIJ009254"/>
<keyword evidence="2" id="KW-0853">WD repeat</keyword>
<protein>
    <recommendedName>
        <fullName evidence="4">Raptor N-terminal CASPase-like domain-containing protein</fullName>
    </recommendedName>
</protein>
<dbReference type="GO" id="GO:0031931">
    <property type="term" value="C:TORC1 complex"/>
    <property type="evidence" value="ECO:0007669"/>
    <property type="project" value="InterPro"/>
</dbReference>
<dbReference type="STRING" id="7176.B0WR30"/>
<dbReference type="PANTHER" id="PTHR12848">
    <property type="entry name" value="REGULATORY-ASSOCIATED PROTEIN OF MTOR"/>
    <property type="match status" value="1"/>
</dbReference>
<evidence type="ECO:0000259" key="4">
    <source>
        <dbReference type="SMART" id="SM01302"/>
    </source>
</evidence>
<dbReference type="InterPro" id="IPR016024">
    <property type="entry name" value="ARM-type_fold"/>
</dbReference>